<keyword evidence="4" id="KW-0812">Transmembrane</keyword>
<feature type="transmembrane region" description="Helical" evidence="4">
    <location>
        <begin position="451"/>
        <end position="476"/>
    </location>
</feature>
<reference evidence="6" key="1">
    <citation type="submission" date="2021-09" db="EMBL/GenBank/DDBJ databases">
        <title>A high-quality genome of the endoparasitic fungus Hirsutella rhossiliensis with a comparison of Hirsutella genomes reveals transposable elements contributing to genome size variation.</title>
        <authorList>
            <person name="Lin R."/>
            <person name="Jiao Y."/>
            <person name="Sun X."/>
            <person name="Ling J."/>
            <person name="Xie B."/>
            <person name="Cheng X."/>
        </authorList>
    </citation>
    <scope>NUCLEOTIDE SEQUENCE</scope>
    <source>
        <strain evidence="6">HR02</strain>
    </source>
</reference>
<feature type="transmembrane region" description="Helical" evidence="4">
    <location>
        <begin position="388"/>
        <end position="410"/>
    </location>
</feature>
<evidence type="ECO:0000259" key="5">
    <source>
        <dbReference type="PROSITE" id="PS50850"/>
    </source>
</evidence>
<comment type="similarity">
    <text evidence="2">Belongs to the major facilitator superfamily. Monocarboxylate porter (TC 2.A.1.13) family.</text>
</comment>
<dbReference type="CDD" id="cd17352">
    <property type="entry name" value="MFS_MCT_SLC16"/>
    <property type="match status" value="1"/>
</dbReference>
<evidence type="ECO:0000256" key="2">
    <source>
        <dbReference type="ARBA" id="ARBA00006727"/>
    </source>
</evidence>
<feature type="transmembrane region" description="Helical" evidence="4">
    <location>
        <begin position="215"/>
        <end position="235"/>
    </location>
</feature>
<feature type="transmembrane region" description="Helical" evidence="4">
    <location>
        <begin position="89"/>
        <end position="107"/>
    </location>
</feature>
<dbReference type="InterPro" id="IPR036259">
    <property type="entry name" value="MFS_trans_sf"/>
</dbReference>
<evidence type="ECO:0000313" key="6">
    <source>
        <dbReference type="EMBL" id="KAH0967532.1"/>
    </source>
</evidence>
<feature type="transmembrane region" description="Helical" evidence="4">
    <location>
        <begin position="363"/>
        <end position="382"/>
    </location>
</feature>
<dbReference type="Gene3D" id="1.20.1250.20">
    <property type="entry name" value="MFS general substrate transporter like domains"/>
    <property type="match status" value="2"/>
</dbReference>
<evidence type="ECO:0000256" key="3">
    <source>
        <dbReference type="SAM" id="MobiDB-lite"/>
    </source>
</evidence>
<dbReference type="InterPro" id="IPR020846">
    <property type="entry name" value="MFS_dom"/>
</dbReference>
<feature type="transmembrane region" description="Helical" evidence="4">
    <location>
        <begin position="127"/>
        <end position="147"/>
    </location>
</feature>
<dbReference type="Proteomes" id="UP000824596">
    <property type="component" value="Unassembled WGS sequence"/>
</dbReference>
<comment type="subcellular location">
    <subcellularLocation>
        <location evidence="1">Membrane</location>
        <topology evidence="1">Multi-pass membrane protein</topology>
    </subcellularLocation>
</comment>
<evidence type="ECO:0000313" key="7">
    <source>
        <dbReference type="Proteomes" id="UP000824596"/>
    </source>
</evidence>
<dbReference type="InterPro" id="IPR050327">
    <property type="entry name" value="Proton-linked_MCT"/>
</dbReference>
<feature type="transmembrane region" description="Helical" evidence="4">
    <location>
        <begin position="183"/>
        <end position="203"/>
    </location>
</feature>
<dbReference type="Pfam" id="PF07690">
    <property type="entry name" value="MFS_1"/>
    <property type="match status" value="1"/>
</dbReference>
<dbReference type="InterPro" id="IPR011701">
    <property type="entry name" value="MFS"/>
</dbReference>
<dbReference type="GO" id="GO:0016020">
    <property type="term" value="C:membrane"/>
    <property type="evidence" value="ECO:0007669"/>
    <property type="project" value="UniProtKB-SubCell"/>
</dbReference>
<keyword evidence="4" id="KW-0472">Membrane</keyword>
<feature type="region of interest" description="Disordered" evidence="3">
    <location>
        <begin position="1"/>
        <end position="78"/>
    </location>
</feature>
<dbReference type="AlphaFoldDB" id="A0A9P8N5W2"/>
<comment type="caution">
    <text evidence="6">The sequence shown here is derived from an EMBL/GenBank/DDBJ whole genome shotgun (WGS) entry which is preliminary data.</text>
</comment>
<dbReference type="OrthoDB" id="6499973at2759"/>
<feature type="transmembrane region" description="Helical" evidence="4">
    <location>
        <begin position="247"/>
        <end position="267"/>
    </location>
</feature>
<organism evidence="6 7">
    <name type="scientific">Hirsutella rhossiliensis</name>
    <dbReference type="NCBI Taxonomy" id="111463"/>
    <lineage>
        <taxon>Eukaryota</taxon>
        <taxon>Fungi</taxon>
        <taxon>Dikarya</taxon>
        <taxon>Ascomycota</taxon>
        <taxon>Pezizomycotina</taxon>
        <taxon>Sordariomycetes</taxon>
        <taxon>Hypocreomycetidae</taxon>
        <taxon>Hypocreales</taxon>
        <taxon>Ophiocordycipitaceae</taxon>
        <taxon>Hirsutella</taxon>
    </lineage>
</organism>
<dbReference type="GO" id="GO:0022857">
    <property type="term" value="F:transmembrane transporter activity"/>
    <property type="evidence" value="ECO:0007669"/>
    <property type="project" value="InterPro"/>
</dbReference>
<dbReference type="RefSeq" id="XP_044725045.1">
    <property type="nucleotide sequence ID" value="XM_044858645.1"/>
</dbReference>
<feature type="transmembrane region" description="Helical" evidence="4">
    <location>
        <begin position="299"/>
        <end position="319"/>
    </location>
</feature>
<dbReference type="EMBL" id="JAIZPD010000001">
    <property type="protein sequence ID" value="KAH0967532.1"/>
    <property type="molecule type" value="Genomic_DNA"/>
</dbReference>
<dbReference type="SUPFAM" id="SSF103473">
    <property type="entry name" value="MFS general substrate transporter"/>
    <property type="match status" value="1"/>
</dbReference>
<keyword evidence="7" id="KW-1185">Reference proteome</keyword>
<feature type="transmembrane region" description="Helical" evidence="4">
    <location>
        <begin position="422"/>
        <end position="445"/>
    </location>
</feature>
<name>A0A9P8N5W2_9HYPO</name>
<accession>A0A9P8N5W2</accession>
<feature type="transmembrane region" description="Helical" evidence="4">
    <location>
        <begin position="159"/>
        <end position="177"/>
    </location>
</feature>
<proteinExistence type="inferred from homology"/>
<sequence>MPWRVAPGNASVPAIPAIDGASDLAPASDEVEHKPDPDSLASSNSDNDTPRTDKDPWAQASQPLPSSSPATDPDRELDRIGIPNGGLRAWLVVVGAFIDFMVALGLLNSFGIFQARYEAKWPDRSTATLTWIGSTQLFVLFAGGLFVGPAFDKYGSRTLMLLGTGCCLASFLCTSWSTNYWHFLLSQGFLFGLGNALLFYPVTGAVSEWFDKSRGLALGIAAAGSSVGGVFWPIILSSLFDTMLEETVHRIVAVISTPLLLLSCLLVKERKEAAGHDTSGNQVQPSQSSASKAIFEWRFLALSVCLMILYCGVLIPFYYVPLYALDHGVNRSMANNLLAVTYAGSFFGRIGAGWLADRLGRFNILFLMGTLMSVVTFCWIWMTSLGAMIAFSVLFGLFSGGLVPLGPACVAQTTHDMGHIGLRIGVMMVFSSAGALSGGPLSGILRDGPTGWLAVHSFSAGVALAGALLLLGVRIWHRPYALAKF</sequence>
<protein>
    <submittedName>
        <fullName evidence="6">Major facilitator superfamily domain-containing protein</fullName>
    </submittedName>
</protein>
<keyword evidence="4" id="KW-1133">Transmembrane helix</keyword>
<feature type="transmembrane region" description="Helical" evidence="4">
    <location>
        <begin position="339"/>
        <end position="356"/>
    </location>
</feature>
<dbReference type="PROSITE" id="PS50850">
    <property type="entry name" value="MFS"/>
    <property type="match status" value="1"/>
</dbReference>
<dbReference type="PANTHER" id="PTHR11360:SF177">
    <property type="entry name" value="RIBOFLAVIN TRANSPORTER MCH5"/>
    <property type="match status" value="1"/>
</dbReference>
<feature type="compositionally biased region" description="Low complexity" evidence="3">
    <location>
        <begin position="57"/>
        <end position="70"/>
    </location>
</feature>
<evidence type="ECO:0000256" key="4">
    <source>
        <dbReference type="SAM" id="Phobius"/>
    </source>
</evidence>
<dbReference type="GeneID" id="68349303"/>
<evidence type="ECO:0000256" key="1">
    <source>
        <dbReference type="ARBA" id="ARBA00004141"/>
    </source>
</evidence>
<gene>
    <name evidence="6" type="ORF">HRG_00174</name>
</gene>
<feature type="domain" description="Major facilitator superfamily (MFS) profile" evidence="5">
    <location>
        <begin position="91"/>
        <end position="478"/>
    </location>
</feature>
<dbReference type="PANTHER" id="PTHR11360">
    <property type="entry name" value="MONOCARBOXYLATE TRANSPORTER"/>
    <property type="match status" value="1"/>
</dbReference>